<comment type="caution">
    <text evidence="2">The sequence shown here is derived from an EMBL/GenBank/DDBJ whole genome shotgun (WGS) entry which is preliminary data.</text>
</comment>
<feature type="region of interest" description="Disordered" evidence="1">
    <location>
        <begin position="79"/>
        <end position="98"/>
    </location>
</feature>
<accession>A0A3S4ZU98</accession>
<gene>
    <name evidence="2" type="ORF">PXEA_LOCUS5552</name>
</gene>
<name>A0A3S4ZU98_9PLAT</name>
<proteinExistence type="predicted"/>
<dbReference type="Proteomes" id="UP000784294">
    <property type="component" value="Unassembled WGS sequence"/>
</dbReference>
<dbReference type="AlphaFoldDB" id="A0A3S4ZU98"/>
<dbReference type="EMBL" id="CAAALY010013802">
    <property type="protein sequence ID" value="VEL12112.1"/>
    <property type="molecule type" value="Genomic_DNA"/>
</dbReference>
<feature type="compositionally biased region" description="Polar residues" evidence="1">
    <location>
        <begin position="86"/>
        <end position="97"/>
    </location>
</feature>
<evidence type="ECO:0000313" key="2">
    <source>
        <dbReference type="EMBL" id="VEL12112.1"/>
    </source>
</evidence>
<organism evidence="2 3">
    <name type="scientific">Protopolystoma xenopodis</name>
    <dbReference type="NCBI Taxonomy" id="117903"/>
    <lineage>
        <taxon>Eukaryota</taxon>
        <taxon>Metazoa</taxon>
        <taxon>Spiralia</taxon>
        <taxon>Lophotrochozoa</taxon>
        <taxon>Platyhelminthes</taxon>
        <taxon>Monogenea</taxon>
        <taxon>Polyopisthocotylea</taxon>
        <taxon>Polystomatidea</taxon>
        <taxon>Polystomatidae</taxon>
        <taxon>Protopolystoma</taxon>
    </lineage>
</organism>
<reference evidence="2" key="1">
    <citation type="submission" date="2018-11" db="EMBL/GenBank/DDBJ databases">
        <authorList>
            <consortium name="Pathogen Informatics"/>
        </authorList>
    </citation>
    <scope>NUCLEOTIDE SEQUENCE</scope>
</reference>
<protein>
    <submittedName>
        <fullName evidence="2">Uncharacterized protein</fullName>
    </submittedName>
</protein>
<sequence>GFSLNCGNATASKTLGAIQLPHIQKKSDVQPLSEPKIESLASKALLKDNSLPNHQEQSPKSLVLHKEEALDSSHAIHSIQEEGKLSQPQQKMVTPSMETMDDLEKQIVPKVAPRRHTIIEMDKIEGNDKIVSPKKQVDPEIEQLKMNHQTQKESPGWLYHLFCIIT</sequence>
<keyword evidence="3" id="KW-1185">Reference proteome</keyword>
<evidence type="ECO:0000313" key="3">
    <source>
        <dbReference type="Proteomes" id="UP000784294"/>
    </source>
</evidence>
<feature type="non-terminal residue" evidence="2">
    <location>
        <position position="166"/>
    </location>
</feature>
<evidence type="ECO:0000256" key="1">
    <source>
        <dbReference type="SAM" id="MobiDB-lite"/>
    </source>
</evidence>